<keyword evidence="2" id="KW-0732">Signal</keyword>
<sequence>MPVQQKRRTLMLGLASLCATALAACSPVRLLNAAIPSSGYRKTADIAYGSDEEQELDVYVPSQPAAPGEKRPVVVFFYGGSWQNGSRSNYLFVAQALTSRGYVAVLPDYRKYPETAFPGFVDDAAAAVRWARDHAQEFGGDPDRLFVMGHSAGAHLAALIATDPRYLASQSMSKADLRGVIGLAGPYDFLPIQDRTLLDVFPASTRPESQPVNYVTGHEPPMFLAAGTDDTTVDPGNTDRLAAVLRKHGDSVEVKHYDGFSHVRIVAALALPLRGRSTVLADVSAFIDSR</sequence>
<dbReference type="InterPro" id="IPR029058">
    <property type="entry name" value="AB_hydrolase_fold"/>
</dbReference>
<comment type="caution">
    <text evidence="4">The sequence shown here is derived from an EMBL/GenBank/DDBJ whole genome shotgun (WGS) entry which is preliminary data.</text>
</comment>
<dbReference type="RefSeq" id="WP_197672644.1">
    <property type="nucleotide sequence ID" value="NZ_NBTY01000087.1"/>
</dbReference>
<keyword evidence="1" id="KW-0378">Hydrolase</keyword>
<dbReference type="SUPFAM" id="SSF53474">
    <property type="entry name" value="alpha/beta-Hydrolases"/>
    <property type="match status" value="1"/>
</dbReference>
<proteinExistence type="predicted"/>
<accession>A0A242MT04</accession>
<dbReference type="PROSITE" id="PS00122">
    <property type="entry name" value="CARBOXYLESTERASE_B_1"/>
    <property type="match status" value="1"/>
</dbReference>
<dbReference type="InterPro" id="IPR050300">
    <property type="entry name" value="GDXG_lipolytic_enzyme"/>
</dbReference>
<dbReference type="InterPro" id="IPR019826">
    <property type="entry name" value="Carboxylesterase_B_AS"/>
</dbReference>
<dbReference type="AlphaFoldDB" id="A0A242MT04"/>
<dbReference type="PANTHER" id="PTHR48081:SF9">
    <property type="entry name" value="CARBOXYLESTERASE"/>
    <property type="match status" value="1"/>
</dbReference>
<evidence type="ECO:0000259" key="3">
    <source>
        <dbReference type="Pfam" id="PF20434"/>
    </source>
</evidence>
<evidence type="ECO:0000256" key="1">
    <source>
        <dbReference type="ARBA" id="ARBA00022801"/>
    </source>
</evidence>
<feature type="domain" description="BD-FAE-like" evidence="3">
    <location>
        <begin position="56"/>
        <end position="243"/>
    </location>
</feature>
<dbReference type="Gene3D" id="3.40.50.1820">
    <property type="entry name" value="alpha/beta hydrolase"/>
    <property type="match status" value="1"/>
</dbReference>
<dbReference type="PANTHER" id="PTHR48081">
    <property type="entry name" value="AB HYDROLASE SUPERFAMILY PROTEIN C4A8.06C"/>
    <property type="match status" value="1"/>
</dbReference>
<dbReference type="EMBL" id="NBTY01000087">
    <property type="protein sequence ID" value="OTP74383.1"/>
    <property type="molecule type" value="Genomic_DNA"/>
</dbReference>
<dbReference type="InterPro" id="IPR049492">
    <property type="entry name" value="BD-FAE-like_dom"/>
</dbReference>
<dbReference type="Proteomes" id="UP000194546">
    <property type="component" value="Unassembled WGS sequence"/>
</dbReference>
<evidence type="ECO:0000313" key="5">
    <source>
        <dbReference type="Proteomes" id="UP000194546"/>
    </source>
</evidence>
<gene>
    <name evidence="4" type="ORF">PAMC26510_16895</name>
</gene>
<evidence type="ECO:0000313" key="4">
    <source>
        <dbReference type="EMBL" id="OTP74383.1"/>
    </source>
</evidence>
<protein>
    <submittedName>
        <fullName evidence="4">Esterase/lipase/thioesterase family protein</fullName>
    </submittedName>
</protein>
<organism evidence="4 5">
    <name type="scientific">Caballeronia sordidicola</name>
    <name type="common">Burkholderia sordidicola</name>
    <dbReference type="NCBI Taxonomy" id="196367"/>
    <lineage>
        <taxon>Bacteria</taxon>
        <taxon>Pseudomonadati</taxon>
        <taxon>Pseudomonadota</taxon>
        <taxon>Betaproteobacteria</taxon>
        <taxon>Burkholderiales</taxon>
        <taxon>Burkholderiaceae</taxon>
        <taxon>Caballeronia</taxon>
    </lineage>
</organism>
<reference evidence="4 5" key="1">
    <citation type="submission" date="2017-03" db="EMBL/GenBank/DDBJ databases">
        <title>Genome analysis of strain PAMC 26510.</title>
        <authorList>
            <person name="Oh H.-M."/>
            <person name="Yang J.-A."/>
        </authorList>
    </citation>
    <scope>NUCLEOTIDE SEQUENCE [LARGE SCALE GENOMIC DNA]</scope>
    <source>
        <strain evidence="4 5">PAMC 26510</strain>
    </source>
</reference>
<name>A0A242MT04_CABSO</name>
<dbReference type="Pfam" id="PF20434">
    <property type="entry name" value="BD-FAE"/>
    <property type="match status" value="1"/>
</dbReference>
<dbReference type="GO" id="GO:0016787">
    <property type="term" value="F:hydrolase activity"/>
    <property type="evidence" value="ECO:0007669"/>
    <property type="project" value="UniProtKB-KW"/>
</dbReference>
<dbReference type="PROSITE" id="PS51257">
    <property type="entry name" value="PROKAR_LIPOPROTEIN"/>
    <property type="match status" value="1"/>
</dbReference>
<feature type="signal peptide" evidence="2">
    <location>
        <begin position="1"/>
        <end position="23"/>
    </location>
</feature>
<feature type="chain" id="PRO_5012037661" evidence="2">
    <location>
        <begin position="24"/>
        <end position="290"/>
    </location>
</feature>
<evidence type="ECO:0000256" key="2">
    <source>
        <dbReference type="SAM" id="SignalP"/>
    </source>
</evidence>